<gene>
    <name evidence="2" type="ORF">UY46_C0007G0008</name>
</gene>
<evidence type="ECO:0000313" key="3">
    <source>
        <dbReference type="Proteomes" id="UP000033825"/>
    </source>
</evidence>
<keyword evidence="1" id="KW-0812">Transmembrane</keyword>
<keyword evidence="1" id="KW-1133">Transmembrane helix</keyword>
<evidence type="ECO:0000256" key="1">
    <source>
        <dbReference type="SAM" id="Phobius"/>
    </source>
</evidence>
<name>A0A0G1VQR5_9BACT</name>
<organism evidence="2 3">
    <name type="scientific">Candidatus Kaiserbacteria bacterium GW2011_GWA2_49_56</name>
    <dbReference type="NCBI Taxonomy" id="1618670"/>
    <lineage>
        <taxon>Bacteria</taxon>
        <taxon>Candidatus Kaiseribacteriota</taxon>
    </lineage>
</organism>
<comment type="caution">
    <text evidence="2">The sequence shown here is derived from an EMBL/GenBank/DDBJ whole genome shotgun (WGS) entry which is preliminary data.</text>
</comment>
<reference evidence="2 3" key="1">
    <citation type="journal article" date="2015" name="Nature">
        <title>rRNA introns, odd ribosomes, and small enigmatic genomes across a large radiation of phyla.</title>
        <authorList>
            <person name="Brown C.T."/>
            <person name="Hug L.A."/>
            <person name="Thomas B.C."/>
            <person name="Sharon I."/>
            <person name="Castelle C.J."/>
            <person name="Singh A."/>
            <person name="Wilkins M.J."/>
            <person name="Williams K.H."/>
            <person name="Banfield J.F."/>
        </authorList>
    </citation>
    <scope>NUCLEOTIDE SEQUENCE [LARGE SCALE GENOMIC DNA]</scope>
</reference>
<dbReference type="AlphaFoldDB" id="A0A0G1VQR5"/>
<evidence type="ECO:0000313" key="2">
    <source>
        <dbReference type="EMBL" id="KKW08791.1"/>
    </source>
</evidence>
<evidence type="ECO:0008006" key="4">
    <source>
        <dbReference type="Google" id="ProtNLM"/>
    </source>
</evidence>
<dbReference type="EMBL" id="LCQB01000007">
    <property type="protein sequence ID" value="KKW08791.1"/>
    <property type="molecule type" value="Genomic_DNA"/>
</dbReference>
<sequence length="331" mass="36928">MIVRILIWLGVFIVISLFVLWIVSGGIGKTIGKVKTFADSPEDGTSMFGSFRLPWQPESFNFGPEFSDSADYSYENVQTVEQELASLQKEYEHLEDATRAALDFGTPSPFRDMVHIDGTGETLETKPDVEHLRLVASWNNTVPVDITGWSLQSAVTGVRVHIPRGAYDFRMGFVNEQKNIQLNAGASVIITSGGSPVGTSFRENTCSGYLNQFQSFSPPLPEHCPYPSEAVPLSAENLNLYGDACIDVARTLPTCEAPLSYFTPELSLSCRTFLANTLSYNGCVEMYRYRANFTENSWRIYLNSPRELWRNTHDVIRLLDAGGRTVDALTY</sequence>
<dbReference type="Proteomes" id="UP000033825">
    <property type="component" value="Unassembled WGS sequence"/>
</dbReference>
<accession>A0A0G1VQR5</accession>
<proteinExistence type="predicted"/>
<protein>
    <recommendedName>
        <fullName evidence="4">LTD domain-containing protein</fullName>
    </recommendedName>
</protein>
<keyword evidence="1" id="KW-0472">Membrane</keyword>
<feature type="transmembrane region" description="Helical" evidence="1">
    <location>
        <begin position="6"/>
        <end position="27"/>
    </location>
</feature>